<accession>A0AAX4HMP0</accession>
<evidence type="ECO:0000313" key="3">
    <source>
        <dbReference type="Proteomes" id="UP001324634"/>
    </source>
</evidence>
<proteinExistence type="predicted"/>
<name>A0AAX4HMP0_9BACT</name>
<keyword evidence="1" id="KW-0732">Signal</keyword>
<protein>
    <submittedName>
        <fullName evidence="2">Uncharacterized protein</fullName>
    </submittedName>
</protein>
<feature type="chain" id="PRO_5044027882" evidence="1">
    <location>
        <begin position="20"/>
        <end position="264"/>
    </location>
</feature>
<reference evidence="2 3" key="1">
    <citation type="submission" date="2023-11" db="EMBL/GenBank/DDBJ databases">
        <title>Peredibacter starrii A3.12.</title>
        <authorList>
            <person name="Mitchell R.J."/>
        </authorList>
    </citation>
    <scope>NUCLEOTIDE SEQUENCE [LARGE SCALE GENOMIC DNA]</scope>
    <source>
        <strain evidence="2 3">A3.12</strain>
    </source>
</reference>
<dbReference type="KEGG" id="psti:SOO65_17185"/>
<feature type="signal peptide" evidence="1">
    <location>
        <begin position="1"/>
        <end position="19"/>
    </location>
</feature>
<evidence type="ECO:0000256" key="1">
    <source>
        <dbReference type="SAM" id="SignalP"/>
    </source>
</evidence>
<dbReference type="Proteomes" id="UP001324634">
    <property type="component" value="Chromosome"/>
</dbReference>
<evidence type="ECO:0000313" key="2">
    <source>
        <dbReference type="EMBL" id="WPU64430.1"/>
    </source>
</evidence>
<dbReference type="RefSeq" id="WP_321393222.1">
    <property type="nucleotide sequence ID" value="NZ_CP139487.1"/>
</dbReference>
<sequence>MKKFLLTLVVAFSASASFAQSGMSAAQVCQRIAEVSGSNGSVCAQLIARNHFDQGALDLAYQVLPQGSSYAVGVLNATANRRFEIEAGQACSTISSISGSNTVACATAVVDKRISPELVRIVRPLAAQGSSYVVGAVQAGADTYLYSPLADVCVAMASVSGSNTVACVSTIANKVTMNQSEQVCRTALNNGSSYALQCLRGIVLDYTPVPEPTRVMVELYQLQDLRRSLSKARSMLDRGMIENARRTIDDALIQLDYMTAPTQQ</sequence>
<dbReference type="AlphaFoldDB" id="A0AAX4HMP0"/>
<dbReference type="EMBL" id="CP139487">
    <property type="protein sequence ID" value="WPU64430.1"/>
    <property type="molecule type" value="Genomic_DNA"/>
</dbReference>
<gene>
    <name evidence="2" type="ORF">SOO65_17185</name>
</gene>
<organism evidence="2 3">
    <name type="scientific">Peredibacter starrii</name>
    <dbReference type="NCBI Taxonomy" id="28202"/>
    <lineage>
        <taxon>Bacteria</taxon>
        <taxon>Pseudomonadati</taxon>
        <taxon>Bdellovibrionota</taxon>
        <taxon>Bacteriovoracia</taxon>
        <taxon>Bacteriovoracales</taxon>
        <taxon>Bacteriovoracaceae</taxon>
        <taxon>Peredibacter</taxon>
    </lineage>
</organism>
<keyword evidence="3" id="KW-1185">Reference proteome</keyword>